<dbReference type="PROSITE" id="PS50178">
    <property type="entry name" value="ZF_FYVE"/>
    <property type="match status" value="1"/>
</dbReference>
<dbReference type="GO" id="GO:0008270">
    <property type="term" value="F:zinc ion binding"/>
    <property type="evidence" value="ECO:0007669"/>
    <property type="project" value="UniProtKB-KW"/>
</dbReference>
<keyword evidence="3" id="KW-0862">Zinc</keyword>
<dbReference type="Gene3D" id="3.30.40.10">
    <property type="entry name" value="Zinc/RING finger domain, C3HC4 (zinc finger)"/>
    <property type="match status" value="1"/>
</dbReference>
<keyword evidence="2 4" id="KW-0863">Zinc-finger</keyword>
<dbReference type="InterPro" id="IPR017455">
    <property type="entry name" value="Znf_FYVE-rel"/>
</dbReference>
<protein>
    <submittedName>
        <fullName evidence="7">FYVE zinc finger-domain-containing protein</fullName>
    </submittedName>
</protein>
<dbReference type="SMART" id="SM00064">
    <property type="entry name" value="FYVE"/>
    <property type="match status" value="1"/>
</dbReference>
<dbReference type="AlphaFoldDB" id="A0AAD7BTH8"/>
<dbReference type="InterPro" id="IPR000306">
    <property type="entry name" value="Znf_FYVE"/>
</dbReference>
<comment type="caution">
    <text evidence="7">The sequence shown here is derived from an EMBL/GenBank/DDBJ whole genome shotgun (WGS) entry which is preliminary data.</text>
</comment>
<dbReference type="SUPFAM" id="SSF57903">
    <property type="entry name" value="FYVE/PHD zinc finger"/>
    <property type="match status" value="1"/>
</dbReference>
<gene>
    <name evidence="7" type="ORF">FB45DRAFT_915289</name>
</gene>
<dbReference type="PANTHER" id="PTHR23164">
    <property type="entry name" value="EARLY ENDOSOME ANTIGEN 1"/>
    <property type="match status" value="1"/>
</dbReference>
<feature type="region of interest" description="Disordered" evidence="5">
    <location>
        <begin position="247"/>
        <end position="268"/>
    </location>
</feature>
<keyword evidence="1" id="KW-0479">Metal-binding</keyword>
<reference evidence="7" key="1">
    <citation type="submission" date="2023-03" db="EMBL/GenBank/DDBJ databases">
        <title>Massive genome expansion in bonnet fungi (Mycena s.s.) driven by repeated elements and novel gene families across ecological guilds.</title>
        <authorList>
            <consortium name="Lawrence Berkeley National Laboratory"/>
            <person name="Harder C.B."/>
            <person name="Miyauchi S."/>
            <person name="Viragh M."/>
            <person name="Kuo A."/>
            <person name="Thoen E."/>
            <person name="Andreopoulos B."/>
            <person name="Lu D."/>
            <person name="Skrede I."/>
            <person name="Drula E."/>
            <person name="Henrissat B."/>
            <person name="Morin E."/>
            <person name="Kohler A."/>
            <person name="Barry K."/>
            <person name="LaButti K."/>
            <person name="Morin E."/>
            <person name="Salamov A."/>
            <person name="Lipzen A."/>
            <person name="Mereny Z."/>
            <person name="Hegedus B."/>
            <person name="Baldrian P."/>
            <person name="Stursova M."/>
            <person name="Weitz H."/>
            <person name="Taylor A."/>
            <person name="Grigoriev I.V."/>
            <person name="Nagy L.G."/>
            <person name="Martin F."/>
            <person name="Kauserud H."/>
        </authorList>
    </citation>
    <scope>NUCLEOTIDE SEQUENCE</scope>
    <source>
        <strain evidence="7">9284</strain>
    </source>
</reference>
<evidence type="ECO:0000256" key="2">
    <source>
        <dbReference type="ARBA" id="ARBA00022771"/>
    </source>
</evidence>
<evidence type="ECO:0000313" key="7">
    <source>
        <dbReference type="EMBL" id="KAJ7630359.1"/>
    </source>
</evidence>
<organism evidence="7 8">
    <name type="scientific">Roridomyces roridus</name>
    <dbReference type="NCBI Taxonomy" id="1738132"/>
    <lineage>
        <taxon>Eukaryota</taxon>
        <taxon>Fungi</taxon>
        <taxon>Dikarya</taxon>
        <taxon>Basidiomycota</taxon>
        <taxon>Agaricomycotina</taxon>
        <taxon>Agaricomycetes</taxon>
        <taxon>Agaricomycetidae</taxon>
        <taxon>Agaricales</taxon>
        <taxon>Marasmiineae</taxon>
        <taxon>Mycenaceae</taxon>
        <taxon>Roridomyces</taxon>
    </lineage>
</organism>
<evidence type="ECO:0000256" key="5">
    <source>
        <dbReference type="SAM" id="MobiDB-lite"/>
    </source>
</evidence>
<proteinExistence type="predicted"/>
<keyword evidence="8" id="KW-1185">Reference proteome</keyword>
<evidence type="ECO:0000256" key="3">
    <source>
        <dbReference type="ARBA" id="ARBA00022833"/>
    </source>
</evidence>
<feature type="compositionally biased region" description="Basic and acidic residues" evidence="5">
    <location>
        <begin position="250"/>
        <end position="264"/>
    </location>
</feature>
<dbReference type="InterPro" id="IPR013083">
    <property type="entry name" value="Znf_RING/FYVE/PHD"/>
</dbReference>
<name>A0AAD7BTH8_9AGAR</name>
<evidence type="ECO:0000259" key="6">
    <source>
        <dbReference type="PROSITE" id="PS50178"/>
    </source>
</evidence>
<accession>A0AAD7BTH8</accession>
<dbReference type="Pfam" id="PF01363">
    <property type="entry name" value="FYVE"/>
    <property type="match status" value="1"/>
</dbReference>
<evidence type="ECO:0000313" key="8">
    <source>
        <dbReference type="Proteomes" id="UP001221142"/>
    </source>
</evidence>
<evidence type="ECO:0000256" key="4">
    <source>
        <dbReference type="PROSITE-ProRule" id="PRU00091"/>
    </source>
</evidence>
<feature type="domain" description="FYVE-type" evidence="6">
    <location>
        <begin position="84"/>
        <end position="156"/>
    </location>
</feature>
<dbReference type="EMBL" id="JARKIF010000009">
    <property type="protein sequence ID" value="KAJ7630359.1"/>
    <property type="molecule type" value="Genomic_DNA"/>
</dbReference>
<sequence>MSALSTALKMHPCAPFQQAPSSSPLDDSCSSLSDSRSIASTSSAPILRIRVDSSVRPNEHLAVLLPKQLWKADSSAVYCDNFHCRMPFSIWERRHHCRKCGGIFCHLCSARTTPLLDASKLTFIHPPRNTPLRDFETPSSPIIDSRVCDDCWDQIHACHTPELPLRRPVRRSTSLLSSPISMFKSPLWCLCPLSPIIPSNLSRTRPNSPRTSLRNVCVGLIEEERSYGELDAYPLRRSSLRCKAAGGGRWEPKMEEPDPARREPLIGGKAPFELELEAEEEEQRRRKCNPIICDGDFQYRFPSQEDEPVIEERRPLRLSTF</sequence>
<evidence type="ECO:0000256" key="1">
    <source>
        <dbReference type="ARBA" id="ARBA00022723"/>
    </source>
</evidence>
<dbReference type="Proteomes" id="UP001221142">
    <property type="component" value="Unassembled WGS sequence"/>
</dbReference>
<dbReference type="InterPro" id="IPR011011">
    <property type="entry name" value="Znf_FYVE_PHD"/>
</dbReference>